<dbReference type="Pfam" id="PF09337">
    <property type="entry name" value="zf-H2C2"/>
    <property type="match status" value="1"/>
</dbReference>
<dbReference type="InterPro" id="IPR052742">
    <property type="entry name" value="Mito_N-acetyltransferase"/>
</dbReference>
<feature type="compositionally biased region" description="Polar residues" evidence="1">
    <location>
        <begin position="546"/>
        <end position="565"/>
    </location>
</feature>
<dbReference type="InterPro" id="IPR015416">
    <property type="entry name" value="Znf_H2C2_histone_UAS-bd"/>
</dbReference>
<dbReference type="Proteomes" id="UP000187013">
    <property type="component" value="Unassembled WGS sequence"/>
</dbReference>
<dbReference type="InterPro" id="IPR016181">
    <property type="entry name" value="Acyl_CoA_acyltransferase"/>
</dbReference>
<sequence>MTGDLGSLLNSRDSKDSRSINAVVHEERIDEDQILTPLQPHTILLKDGETIATMYPIPANSKLLPMGLLTFLLDEFNMEIEKGGTFPYYEKLTLQEFKEVWFHPDGHLCVMVLGEVPELDYSRNNEETELRNNYGTDVSTTRNTTQYKRRKQRKNLNLSIQWEQQCLGYFSIQPAYPGRSAHVVTGNFVVNAGIRGKRIGRTLVETFIRWSMKLGFGSCVFPLIYSTNVGIRRILDDLNFKQIGQLPESGILKGFDVPVNSFIYGQQFTHITKHMDVVKVKDTERKDEIAKYERLKHYILTGTYPPSCDRNEKARIRVNAKHHTLINGRLYTKGREVILEPQRQREIALDMHLLDHPGINKLTTQIVEKYHWKGIKSTVCQTIANCPACRFRQPDGVGVVVAPSSPVKQARMLPNMNADDEMNNSNQLSKVAEAVVGSLQKRGTREPEEEEEEEEQEEEDAAISSQAEEEGDEEQDVDVELEDEGDDIDAEEEDEEEDEDSLRVELENEATPADDQMNTFNKFVEEERARKRRKYTLPLDRERTHNNSNSSTPGTVPVIDSSTILSFGENPLTASQEQDRNL</sequence>
<evidence type="ECO:0000259" key="2">
    <source>
        <dbReference type="PROSITE" id="PS51186"/>
    </source>
</evidence>
<protein>
    <recommendedName>
        <fullName evidence="2">N-acetyltransferase domain-containing protein</fullName>
    </recommendedName>
</protein>
<reference evidence="3 5" key="1">
    <citation type="submission" date="2016-08" db="EMBL/GenBank/DDBJ databases">
        <title>Draft genome sequence of allopolyploid Zygosaccharomyces rouxii.</title>
        <authorList>
            <person name="Watanabe J."/>
            <person name="Uehara K."/>
            <person name="Mogi Y."/>
            <person name="Tsukioka Y."/>
        </authorList>
    </citation>
    <scope>NUCLEOTIDE SEQUENCE [LARGE SCALE GENOMIC DNA]</scope>
    <source>
        <strain evidence="3 5">NBRC 110957</strain>
    </source>
</reference>
<name>A0A1Q2ZZ56_ZYGRO</name>
<dbReference type="EMBL" id="BDGX01000014">
    <property type="protein sequence ID" value="GAV48725.1"/>
    <property type="molecule type" value="Genomic_DNA"/>
</dbReference>
<dbReference type="SUPFAM" id="SSF55729">
    <property type="entry name" value="Acyl-CoA N-acyltransferases (Nat)"/>
    <property type="match status" value="1"/>
</dbReference>
<dbReference type="GO" id="GO:0043565">
    <property type="term" value="F:sequence-specific DNA binding"/>
    <property type="evidence" value="ECO:0007669"/>
    <property type="project" value="EnsemblFungi"/>
</dbReference>
<dbReference type="GO" id="GO:0000122">
    <property type="term" value="P:negative regulation of transcription by RNA polymerase II"/>
    <property type="evidence" value="ECO:0007669"/>
    <property type="project" value="EnsemblFungi"/>
</dbReference>
<dbReference type="GO" id="GO:0006281">
    <property type="term" value="P:DNA repair"/>
    <property type="evidence" value="ECO:0007669"/>
    <property type="project" value="EnsemblFungi"/>
</dbReference>
<proteinExistence type="predicted"/>
<evidence type="ECO:0000313" key="3">
    <source>
        <dbReference type="EMBL" id="GAV48725.1"/>
    </source>
</evidence>
<dbReference type="InterPro" id="IPR000182">
    <property type="entry name" value="GNAT_dom"/>
</dbReference>
<evidence type="ECO:0000256" key="1">
    <source>
        <dbReference type="SAM" id="MobiDB-lite"/>
    </source>
</evidence>
<dbReference type="GO" id="GO:0000781">
    <property type="term" value="C:chromosome, telomeric region"/>
    <property type="evidence" value="ECO:0007669"/>
    <property type="project" value="GOC"/>
</dbReference>
<feature type="domain" description="N-acetyltransferase" evidence="2">
    <location>
        <begin position="114"/>
        <end position="258"/>
    </location>
</feature>
<dbReference type="GO" id="GO:0010507">
    <property type="term" value="P:negative regulation of autophagy"/>
    <property type="evidence" value="ECO:0007669"/>
    <property type="project" value="EnsemblFungi"/>
</dbReference>
<dbReference type="Pfam" id="PF00583">
    <property type="entry name" value="Acetyltransf_1"/>
    <property type="match status" value="1"/>
</dbReference>
<dbReference type="EMBL" id="BDGX01000037">
    <property type="protein sequence ID" value="GAV53637.1"/>
    <property type="molecule type" value="Genomic_DNA"/>
</dbReference>
<evidence type="ECO:0000313" key="4">
    <source>
        <dbReference type="EMBL" id="GAV53637.1"/>
    </source>
</evidence>
<dbReference type="Gene3D" id="3.40.630.30">
    <property type="match status" value="1"/>
</dbReference>
<dbReference type="PANTHER" id="PTHR43138:SF2">
    <property type="entry name" value="PROTEIN SPT10"/>
    <property type="match status" value="1"/>
</dbReference>
<dbReference type="GO" id="GO:0005634">
    <property type="term" value="C:nucleus"/>
    <property type="evidence" value="ECO:0007669"/>
    <property type="project" value="TreeGrafter"/>
</dbReference>
<dbReference type="Gene3D" id="1.10.340.70">
    <property type="match status" value="1"/>
</dbReference>
<dbReference type="AlphaFoldDB" id="A0A1Q2ZZ56"/>
<comment type="caution">
    <text evidence="3">The sequence shown here is derived from an EMBL/GenBank/DDBJ whole genome shotgun (WGS) entry which is preliminary data.</text>
</comment>
<dbReference type="GO" id="GO:0031509">
    <property type="term" value="P:subtelomeric heterochromatin formation"/>
    <property type="evidence" value="ECO:0007669"/>
    <property type="project" value="EnsemblFungi"/>
</dbReference>
<dbReference type="GO" id="GO:0000183">
    <property type="term" value="P:rDNA heterochromatin formation"/>
    <property type="evidence" value="ECO:0007669"/>
    <property type="project" value="EnsemblFungi"/>
</dbReference>
<organism evidence="3 5">
    <name type="scientific">Zygosaccharomyces rouxii</name>
    <dbReference type="NCBI Taxonomy" id="4956"/>
    <lineage>
        <taxon>Eukaryota</taxon>
        <taxon>Fungi</taxon>
        <taxon>Dikarya</taxon>
        <taxon>Ascomycota</taxon>
        <taxon>Saccharomycotina</taxon>
        <taxon>Saccharomycetes</taxon>
        <taxon>Saccharomycetales</taxon>
        <taxon>Saccharomycetaceae</taxon>
        <taxon>Zygosaccharomyces</taxon>
    </lineage>
</organism>
<dbReference type="eggNOG" id="ENOG502QRFX">
    <property type="taxonomic scope" value="Eukaryota"/>
</dbReference>
<accession>A0A1Q2ZZ56</accession>
<evidence type="ECO:0000313" key="5">
    <source>
        <dbReference type="Proteomes" id="UP000187013"/>
    </source>
</evidence>
<dbReference type="PANTHER" id="PTHR43138">
    <property type="entry name" value="ACETYLTRANSFERASE, GNAT FAMILY"/>
    <property type="match status" value="1"/>
</dbReference>
<gene>
    <name evidence="4" type="ORF">ZYGR_0AK01390</name>
    <name evidence="3" type="ORF">ZYGR_0N01290</name>
</gene>
<feature type="compositionally biased region" description="Acidic residues" evidence="1">
    <location>
        <begin position="447"/>
        <end position="500"/>
    </location>
</feature>
<dbReference type="PROSITE" id="PS51186">
    <property type="entry name" value="GNAT"/>
    <property type="match status" value="1"/>
</dbReference>
<dbReference type="GO" id="GO:0030466">
    <property type="term" value="P:silent mating-type cassette heterochromatin formation"/>
    <property type="evidence" value="ECO:0007669"/>
    <property type="project" value="EnsemblFungi"/>
</dbReference>
<dbReference type="GO" id="GO:0016747">
    <property type="term" value="F:acyltransferase activity, transferring groups other than amino-acyl groups"/>
    <property type="evidence" value="ECO:0007669"/>
    <property type="project" value="InterPro"/>
</dbReference>
<dbReference type="OMA" id="ETGKYPL"/>
<dbReference type="OrthoDB" id="10264707at2759"/>
<dbReference type="GO" id="GO:1990841">
    <property type="term" value="F:promoter-specific chromatin binding"/>
    <property type="evidence" value="ECO:0007669"/>
    <property type="project" value="EnsemblFungi"/>
</dbReference>
<feature type="region of interest" description="Disordered" evidence="1">
    <location>
        <begin position="438"/>
        <end position="582"/>
    </location>
</feature>